<organism evidence="1 2">
    <name type="scientific">Solanum commersonii</name>
    <name type="common">Commerson's wild potato</name>
    <name type="synonym">Commerson's nightshade</name>
    <dbReference type="NCBI Taxonomy" id="4109"/>
    <lineage>
        <taxon>Eukaryota</taxon>
        <taxon>Viridiplantae</taxon>
        <taxon>Streptophyta</taxon>
        <taxon>Embryophyta</taxon>
        <taxon>Tracheophyta</taxon>
        <taxon>Spermatophyta</taxon>
        <taxon>Magnoliopsida</taxon>
        <taxon>eudicotyledons</taxon>
        <taxon>Gunneridae</taxon>
        <taxon>Pentapetalae</taxon>
        <taxon>asterids</taxon>
        <taxon>lamiids</taxon>
        <taxon>Solanales</taxon>
        <taxon>Solanaceae</taxon>
        <taxon>Solanoideae</taxon>
        <taxon>Solaneae</taxon>
        <taxon>Solanum</taxon>
    </lineage>
</organism>
<dbReference type="Proteomes" id="UP000824120">
    <property type="component" value="Chromosome 8"/>
</dbReference>
<gene>
    <name evidence="1" type="ORF">H5410_040912</name>
</gene>
<evidence type="ECO:0000313" key="2">
    <source>
        <dbReference type="Proteomes" id="UP000824120"/>
    </source>
</evidence>
<accession>A0A9J5XTY7</accession>
<comment type="caution">
    <text evidence="1">The sequence shown here is derived from an EMBL/GenBank/DDBJ whole genome shotgun (WGS) entry which is preliminary data.</text>
</comment>
<dbReference type="EMBL" id="JACXVP010000008">
    <property type="protein sequence ID" value="KAG5590398.1"/>
    <property type="molecule type" value="Genomic_DNA"/>
</dbReference>
<proteinExistence type="predicted"/>
<evidence type="ECO:0000313" key="1">
    <source>
        <dbReference type="EMBL" id="KAG5590398.1"/>
    </source>
</evidence>
<keyword evidence="2" id="KW-1185">Reference proteome</keyword>
<reference evidence="1 2" key="1">
    <citation type="submission" date="2020-09" db="EMBL/GenBank/DDBJ databases">
        <title>De no assembly of potato wild relative species, Solanum commersonii.</title>
        <authorList>
            <person name="Cho K."/>
        </authorList>
    </citation>
    <scope>NUCLEOTIDE SEQUENCE [LARGE SCALE GENOMIC DNA]</scope>
    <source>
        <strain evidence="1">LZ3.2</strain>
        <tissue evidence="1">Leaf</tissue>
    </source>
</reference>
<name>A0A9J5XTY7_SOLCO</name>
<protein>
    <submittedName>
        <fullName evidence="1">Uncharacterized protein</fullName>
    </submittedName>
</protein>
<dbReference type="AlphaFoldDB" id="A0A9J5XTY7"/>
<sequence>MSIFWITACIINTKDTCYMSILLSKEMTNLKKRKELEADRKSKTKGNKTNKILETCKCNTQIKRMEKTVHNTRSTKNKEITTSQLMKNGRLRRGKLTGQFNIAQTDQNLLRKHCSSSRLITQELKIRIQKIRIQWRHKLIISQPLTYLPQPTNCQIIPTRKKKKKIENQSKRITGIDSTTPLPQNPLVNCLDEAVEVTGGLEGECQENKLSE</sequence>